<evidence type="ECO:0000313" key="2">
    <source>
        <dbReference type="EMBL" id="BES88608.1"/>
    </source>
</evidence>
<protein>
    <submittedName>
        <fullName evidence="2">GTP cyclohydrolase i</fullName>
    </submittedName>
</protein>
<reference evidence="2 3" key="1">
    <citation type="submission" date="2023-09" db="EMBL/GenBank/DDBJ databases">
        <title>Nesidiocoris tenuis whole genome shotgun sequence.</title>
        <authorList>
            <person name="Shibata T."/>
            <person name="Shimoda M."/>
            <person name="Kobayashi T."/>
            <person name="Uehara T."/>
        </authorList>
    </citation>
    <scope>NUCLEOTIDE SEQUENCE [LARGE SCALE GENOMIC DNA]</scope>
    <source>
        <strain evidence="2 3">Japan</strain>
    </source>
</reference>
<feature type="compositionally biased region" description="Polar residues" evidence="1">
    <location>
        <begin position="40"/>
        <end position="49"/>
    </location>
</feature>
<sequence>MNGAKAEVQVSEVRPGRIRTVSWQEEISENEINVPGSPKTPRTSTTPGIIDSTWTIPLDDFSWMFSPWMIP</sequence>
<feature type="region of interest" description="Disordered" evidence="1">
    <location>
        <begin position="29"/>
        <end position="49"/>
    </location>
</feature>
<evidence type="ECO:0000313" key="3">
    <source>
        <dbReference type="Proteomes" id="UP001307889"/>
    </source>
</evidence>
<dbReference type="Proteomes" id="UP001307889">
    <property type="component" value="Chromosome 1"/>
</dbReference>
<accession>A0ABN7A9F1</accession>
<organism evidence="2 3">
    <name type="scientific">Nesidiocoris tenuis</name>
    <dbReference type="NCBI Taxonomy" id="355587"/>
    <lineage>
        <taxon>Eukaryota</taxon>
        <taxon>Metazoa</taxon>
        <taxon>Ecdysozoa</taxon>
        <taxon>Arthropoda</taxon>
        <taxon>Hexapoda</taxon>
        <taxon>Insecta</taxon>
        <taxon>Pterygota</taxon>
        <taxon>Neoptera</taxon>
        <taxon>Paraneoptera</taxon>
        <taxon>Hemiptera</taxon>
        <taxon>Heteroptera</taxon>
        <taxon>Panheteroptera</taxon>
        <taxon>Cimicomorpha</taxon>
        <taxon>Miridae</taxon>
        <taxon>Dicyphina</taxon>
        <taxon>Nesidiocoris</taxon>
    </lineage>
</organism>
<dbReference type="EMBL" id="AP028909">
    <property type="protein sequence ID" value="BES88608.1"/>
    <property type="molecule type" value="Genomic_DNA"/>
</dbReference>
<keyword evidence="3" id="KW-1185">Reference proteome</keyword>
<name>A0ABN7A9F1_9HEMI</name>
<evidence type="ECO:0000256" key="1">
    <source>
        <dbReference type="SAM" id="MobiDB-lite"/>
    </source>
</evidence>
<gene>
    <name evidence="2" type="ORF">NTJ_01413</name>
</gene>
<proteinExistence type="predicted"/>